<protein>
    <submittedName>
        <fullName evidence="1">Uncharacterized protein</fullName>
    </submittedName>
</protein>
<dbReference type="AlphaFoldDB" id="A0AAD3D3K1"/>
<proteinExistence type="predicted"/>
<gene>
    <name evidence="1" type="ORF">CTEN210_11915</name>
</gene>
<accession>A0AAD3D3K1</accession>
<comment type="caution">
    <text evidence="1">The sequence shown here is derived from an EMBL/GenBank/DDBJ whole genome shotgun (WGS) entry which is preliminary data.</text>
</comment>
<name>A0AAD3D3K1_9STRA</name>
<keyword evidence="2" id="KW-1185">Reference proteome</keyword>
<organism evidence="1 2">
    <name type="scientific">Chaetoceros tenuissimus</name>
    <dbReference type="NCBI Taxonomy" id="426638"/>
    <lineage>
        <taxon>Eukaryota</taxon>
        <taxon>Sar</taxon>
        <taxon>Stramenopiles</taxon>
        <taxon>Ochrophyta</taxon>
        <taxon>Bacillariophyta</taxon>
        <taxon>Coscinodiscophyceae</taxon>
        <taxon>Chaetocerotophycidae</taxon>
        <taxon>Chaetocerotales</taxon>
        <taxon>Chaetocerotaceae</taxon>
        <taxon>Chaetoceros</taxon>
    </lineage>
</organism>
<sequence length="400" mass="46193">MTSSFVFKYKTKQELLKAAEDEALLLYNSSEYTWAGNHFLPPQGVPTFTPIDYREYFSKRNTLFIGDSTGRRAYATLFAMMSSCNNDYDNVKVKDMDSSTTIDFNKPLQVATSANSRTEVCNIRTRNFHGINEFVCRDILNATTWLLCPKNQEDLERNVTKKDLNATYTSNNTQIDARSRFDFIRRDCLVDVHEFFSKHDTLMQDYDLVVVSSGIWEILRPNGCKMNLPYFNKELNRTSTFTATIEMKVDALLDILTATSSSKLQIVLRSPGFDNRYSHDTRMMTIGEKMRKLMMGTNSSYAFSLASHEIFQNETAKGDHPLRAVKPYSSYNYSSWRNFSKDIGSNITFVDWQSVIAKRSFGEDRINGDINPHYGLEARHLFAQQLLHQLRKLELQHRAR</sequence>
<evidence type="ECO:0000313" key="1">
    <source>
        <dbReference type="EMBL" id="GFH55439.1"/>
    </source>
</evidence>
<evidence type="ECO:0000313" key="2">
    <source>
        <dbReference type="Proteomes" id="UP001054902"/>
    </source>
</evidence>
<dbReference type="EMBL" id="BLLK01000049">
    <property type="protein sequence ID" value="GFH55439.1"/>
    <property type="molecule type" value="Genomic_DNA"/>
</dbReference>
<dbReference type="Proteomes" id="UP001054902">
    <property type="component" value="Unassembled WGS sequence"/>
</dbReference>
<reference evidence="1 2" key="1">
    <citation type="journal article" date="2021" name="Sci. Rep.">
        <title>The genome of the diatom Chaetoceros tenuissimus carries an ancient integrated fragment of an extant virus.</title>
        <authorList>
            <person name="Hongo Y."/>
            <person name="Kimura K."/>
            <person name="Takaki Y."/>
            <person name="Yoshida Y."/>
            <person name="Baba S."/>
            <person name="Kobayashi G."/>
            <person name="Nagasaki K."/>
            <person name="Hano T."/>
            <person name="Tomaru Y."/>
        </authorList>
    </citation>
    <scope>NUCLEOTIDE SEQUENCE [LARGE SCALE GENOMIC DNA]</scope>
    <source>
        <strain evidence="1 2">NIES-3715</strain>
    </source>
</reference>